<proteinExistence type="predicted"/>
<keyword evidence="2" id="KW-1185">Reference proteome</keyword>
<dbReference type="Proteomes" id="UP000663720">
    <property type="component" value="Chromosome"/>
</dbReference>
<organism evidence="1 2">
    <name type="scientific">Desulfonema limicola</name>
    <dbReference type="NCBI Taxonomy" id="45656"/>
    <lineage>
        <taxon>Bacteria</taxon>
        <taxon>Pseudomonadati</taxon>
        <taxon>Thermodesulfobacteriota</taxon>
        <taxon>Desulfobacteria</taxon>
        <taxon>Desulfobacterales</taxon>
        <taxon>Desulfococcaceae</taxon>
        <taxon>Desulfonema</taxon>
    </lineage>
</organism>
<dbReference type="KEGG" id="dli:dnl_51110"/>
<dbReference type="EMBL" id="CP061799">
    <property type="protein sequence ID" value="QTA82729.1"/>
    <property type="molecule type" value="Genomic_DNA"/>
</dbReference>
<gene>
    <name evidence="1" type="ORF">dnl_51110</name>
</gene>
<reference evidence="1" key="1">
    <citation type="journal article" date="2021" name="Microb. Physiol.">
        <title>Proteogenomic Insights into the Physiology of Marine, Sulfate-Reducing, Filamentous Desulfonema limicola and Desulfonema magnum.</title>
        <authorList>
            <person name="Schnaars V."/>
            <person name="Wohlbrand L."/>
            <person name="Scheve S."/>
            <person name="Hinrichs C."/>
            <person name="Reinhardt R."/>
            <person name="Rabus R."/>
        </authorList>
    </citation>
    <scope>NUCLEOTIDE SEQUENCE</scope>
    <source>
        <strain evidence="1">5ac10</strain>
    </source>
</reference>
<evidence type="ECO:0000313" key="2">
    <source>
        <dbReference type="Proteomes" id="UP000663720"/>
    </source>
</evidence>
<sequence length="93" mass="11155">MLEHNWYLLGETFLEENKNNFQLLETILINTQINSLRGRFEIIVENPPTDSELKLLGIYYKMIIDFDGKVKRPWILIDSRMENHKTALLRYEL</sequence>
<dbReference type="AlphaFoldDB" id="A0A975BBT1"/>
<protein>
    <submittedName>
        <fullName evidence="1">Uncharacterized protein</fullName>
    </submittedName>
</protein>
<dbReference type="RefSeq" id="WP_207688620.1">
    <property type="nucleotide sequence ID" value="NZ_CP061799.1"/>
</dbReference>
<accession>A0A975BBT1</accession>
<name>A0A975BBT1_9BACT</name>
<evidence type="ECO:0000313" key="1">
    <source>
        <dbReference type="EMBL" id="QTA82729.1"/>
    </source>
</evidence>